<feature type="region of interest" description="Disordered" evidence="5">
    <location>
        <begin position="1"/>
        <end position="28"/>
    </location>
</feature>
<evidence type="ECO:0000313" key="7">
    <source>
        <dbReference type="EMBL" id="OLQ15097.1"/>
    </source>
</evidence>
<dbReference type="AlphaFoldDB" id="A0A1Q9F620"/>
<evidence type="ECO:0000256" key="1">
    <source>
        <dbReference type="ARBA" id="ARBA00022723"/>
    </source>
</evidence>
<keyword evidence="3" id="KW-0862">Zinc</keyword>
<feature type="domain" description="SP-RING-type" evidence="6">
    <location>
        <begin position="219"/>
        <end position="306"/>
    </location>
</feature>
<proteinExistence type="predicted"/>
<sequence length="368" mass="40846">MYSLQLGFGRKRRWSRQQPAQSRRGKVQSIPQCRAVPSRCEWCGRCGFKKEGLGLCACSFMEMDPFEPASALAVTPLAPSNCGQGSFAELELSAWPHLGKGEGVELRMCSTSHPGHHLWPHSMRVLLDGRELARVNPQDNQRRPDSPLKLQPPDKAGGHVLQLFAGAKPAGSMSSAKVDFVLCLVVTQKRRSVADLLDDCRQRPAIPAGVSMQLLHELRCAEVGVRSNTPWQQPLRCPLTQERLVEPARGMHCQHLQCFELEAFLITAAAMPFQRRWRCPICDTQLRPAQVAICEMTRRFLWDLPAEASFAPLEAAASSGHVAASNTCDLTAEPAVPVPVHVAKSARMQRGHWGRRLRCEVQQGKELD</sequence>
<dbReference type="CDD" id="cd16650">
    <property type="entry name" value="SP-RING_PIAS-like"/>
    <property type="match status" value="1"/>
</dbReference>
<evidence type="ECO:0000256" key="5">
    <source>
        <dbReference type="SAM" id="MobiDB-lite"/>
    </source>
</evidence>
<reference evidence="7 8" key="1">
    <citation type="submission" date="2016-02" db="EMBL/GenBank/DDBJ databases">
        <title>Genome analysis of coral dinoflagellate symbionts highlights evolutionary adaptations to a symbiotic lifestyle.</title>
        <authorList>
            <person name="Aranda M."/>
            <person name="Li Y."/>
            <person name="Liew Y.J."/>
            <person name="Baumgarten S."/>
            <person name="Simakov O."/>
            <person name="Wilson M."/>
            <person name="Piel J."/>
            <person name="Ashoor H."/>
            <person name="Bougouffa S."/>
            <person name="Bajic V.B."/>
            <person name="Ryu T."/>
            <person name="Ravasi T."/>
            <person name="Bayer T."/>
            <person name="Micklem G."/>
            <person name="Kim H."/>
            <person name="Bhak J."/>
            <person name="Lajeunesse T.C."/>
            <person name="Voolstra C.R."/>
        </authorList>
    </citation>
    <scope>NUCLEOTIDE SEQUENCE [LARGE SCALE GENOMIC DNA]</scope>
    <source>
        <strain evidence="7 8">CCMP2467</strain>
    </source>
</reference>
<dbReference type="InterPro" id="IPR004181">
    <property type="entry name" value="Znf_MIZ"/>
</dbReference>
<dbReference type="InterPro" id="IPR013083">
    <property type="entry name" value="Znf_RING/FYVE/PHD"/>
</dbReference>
<protein>
    <submittedName>
        <fullName evidence="7">E3 SUMO-protein ligase pli1</fullName>
    </submittedName>
</protein>
<dbReference type="Pfam" id="PF02891">
    <property type="entry name" value="zf-MIZ"/>
    <property type="match status" value="1"/>
</dbReference>
<keyword evidence="1" id="KW-0479">Metal-binding</keyword>
<organism evidence="7 8">
    <name type="scientific">Symbiodinium microadriaticum</name>
    <name type="common">Dinoflagellate</name>
    <name type="synonym">Zooxanthella microadriatica</name>
    <dbReference type="NCBI Taxonomy" id="2951"/>
    <lineage>
        <taxon>Eukaryota</taxon>
        <taxon>Sar</taxon>
        <taxon>Alveolata</taxon>
        <taxon>Dinophyceae</taxon>
        <taxon>Suessiales</taxon>
        <taxon>Symbiodiniaceae</taxon>
        <taxon>Symbiodinium</taxon>
    </lineage>
</organism>
<dbReference type="PANTHER" id="PTHR10782">
    <property type="entry name" value="ZINC FINGER MIZ DOMAIN-CONTAINING PROTEIN"/>
    <property type="match status" value="1"/>
</dbReference>
<gene>
    <name evidence="7" type="primary">pli1</name>
    <name evidence="7" type="ORF">AK812_SmicGene713</name>
</gene>
<dbReference type="PANTHER" id="PTHR10782:SF4">
    <property type="entry name" value="TONALLI, ISOFORM E"/>
    <property type="match status" value="1"/>
</dbReference>
<keyword evidence="8" id="KW-1185">Reference proteome</keyword>
<keyword evidence="2 4" id="KW-0863">Zinc-finger</keyword>
<name>A0A1Q9F620_SYMMI</name>
<keyword evidence="7" id="KW-0436">Ligase</keyword>
<dbReference type="EMBL" id="LSRX01000007">
    <property type="protein sequence ID" value="OLQ15097.1"/>
    <property type="molecule type" value="Genomic_DNA"/>
</dbReference>
<comment type="caution">
    <text evidence="7">The sequence shown here is derived from an EMBL/GenBank/DDBJ whole genome shotgun (WGS) entry which is preliminary data.</text>
</comment>
<evidence type="ECO:0000256" key="3">
    <source>
        <dbReference type="ARBA" id="ARBA00022833"/>
    </source>
</evidence>
<dbReference type="OrthoDB" id="293261at2759"/>
<evidence type="ECO:0000256" key="4">
    <source>
        <dbReference type="PROSITE-ProRule" id="PRU00452"/>
    </source>
</evidence>
<evidence type="ECO:0000259" key="6">
    <source>
        <dbReference type="PROSITE" id="PS51044"/>
    </source>
</evidence>
<dbReference type="Proteomes" id="UP000186817">
    <property type="component" value="Unassembled WGS sequence"/>
</dbReference>
<evidence type="ECO:0000313" key="8">
    <source>
        <dbReference type="Proteomes" id="UP000186817"/>
    </source>
</evidence>
<evidence type="ECO:0000256" key="2">
    <source>
        <dbReference type="ARBA" id="ARBA00022771"/>
    </source>
</evidence>
<accession>A0A1Q9F620</accession>
<dbReference type="GO" id="GO:0000785">
    <property type="term" value="C:chromatin"/>
    <property type="evidence" value="ECO:0007669"/>
    <property type="project" value="TreeGrafter"/>
</dbReference>
<dbReference type="GO" id="GO:0061665">
    <property type="term" value="F:SUMO ligase activity"/>
    <property type="evidence" value="ECO:0007669"/>
    <property type="project" value="TreeGrafter"/>
</dbReference>
<dbReference type="Gene3D" id="3.30.40.10">
    <property type="entry name" value="Zinc/RING finger domain, C3HC4 (zinc finger)"/>
    <property type="match status" value="1"/>
</dbReference>
<dbReference type="GO" id="GO:0016874">
    <property type="term" value="F:ligase activity"/>
    <property type="evidence" value="ECO:0007669"/>
    <property type="project" value="UniProtKB-KW"/>
</dbReference>
<dbReference type="PROSITE" id="PS51044">
    <property type="entry name" value="ZF_SP_RING"/>
    <property type="match status" value="1"/>
</dbReference>
<dbReference type="GO" id="GO:0008270">
    <property type="term" value="F:zinc ion binding"/>
    <property type="evidence" value="ECO:0007669"/>
    <property type="project" value="UniProtKB-KW"/>
</dbReference>
<dbReference type="GO" id="GO:0016925">
    <property type="term" value="P:protein sumoylation"/>
    <property type="evidence" value="ECO:0007669"/>
    <property type="project" value="TreeGrafter"/>
</dbReference>